<sequence length="553" mass="61386">MIYDHASALDGDRIARADHLAAWDHPNRTAPVIRLINKLGTSAQLLMNSFNTTPLRLESATFSIAEDHRTVLVPFGRAPRILGASVPCGPQEELKFLAQWRHEHVISRAAVQALSQGPGPFRRIPRSSALKAFESRLVPEGNKIVVIDDEDDGRPPSIFRAWDGEGDILLLSGDGHQISRRRGRVDFTLTPITPIQPDNPAAGFFLSKSIVSRVSVLSYEGSEAESETRLPLLRQELARLHNSGRRVVFCSDYKMVTLIYRLSIRSAQPCLWCLARFKSQGSSPARRDVPGPPRTLDTLNAMLDIPPGDVIPDALHACLRTFDRLESLALVALTEFKLVSRYQAEIKAITHIEYVIGKKKDGGFFRPYISEKDRLEVLQRIDFTKIVGSDAETLRRSYGVPFDTTLNTVWHSAGALLACYGSTNVVPIPPSLPAQFLEAFLALYSSTDLSLYLHVLACHLRDFQVAWGNPGALATRQLERKNGMAHAIARRAVSFASSNSTLAIQTFLNKAAFLGQRPRRGYRPRKPRTAPVRAVSAEHPANRVEEANEPEET</sequence>
<evidence type="ECO:0000256" key="1">
    <source>
        <dbReference type="SAM" id="MobiDB-lite"/>
    </source>
</evidence>
<reference evidence="2" key="1">
    <citation type="journal article" date="2022" name="bioRxiv">
        <title>Genomics of Preaxostyla Flagellates Illuminates Evolutionary Transitions and the Path Towards Mitochondrial Loss.</title>
        <authorList>
            <person name="Novak L.V.F."/>
            <person name="Treitli S.C."/>
            <person name="Pyrih J."/>
            <person name="Halakuc P."/>
            <person name="Pipaliya S.V."/>
            <person name="Vacek V."/>
            <person name="Brzon O."/>
            <person name="Soukal P."/>
            <person name="Eme L."/>
            <person name="Dacks J.B."/>
            <person name="Karnkowska A."/>
            <person name="Elias M."/>
            <person name="Hampl V."/>
        </authorList>
    </citation>
    <scope>NUCLEOTIDE SEQUENCE</scope>
    <source>
        <strain evidence="2">RCP-MX</strain>
    </source>
</reference>
<dbReference type="Proteomes" id="UP001141327">
    <property type="component" value="Unassembled WGS sequence"/>
</dbReference>
<name>A0ABQ8UV84_9EUKA</name>
<feature type="compositionally biased region" description="Basic residues" evidence="1">
    <location>
        <begin position="518"/>
        <end position="528"/>
    </location>
</feature>
<comment type="caution">
    <text evidence="2">The sequence shown here is derived from an EMBL/GenBank/DDBJ whole genome shotgun (WGS) entry which is preliminary data.</text>
</comment>
<dbReference type="EMBL" id="JAPMOS010000003">
    <property type="protein sequence ID" value="KAJ4462366.1"/>
    <property type="molecule type" value="Genomic_DNA"/>
</dbReference>
<proteinExistence type="predicted"/>
<evidence type="ECO:0000313" key="3">
    <source>
        <dbReference type="Proteomes" id="UP001141327"/>
    </source>
</evidence>
<evidence type="ECO:0000313" key="2">
    <source>
        <dbReference type="EMBL" id="KAJ4462366.1"/>
    </source>
</evidence>
<keyword evidence="3" id="KW-1185">Reference proteome</keyword>
<feature type="region of interest" description="Disordered" evidence="1">
    <location>
        <begin position="518"/>
        <end position="553"/>
    </location>
</feature>
<protein>
    <submittedName>
        <fullName evidence="2">Uncharacterized protein</fullName>
    </submittedName>
</protein>
<organism evidence="2 3">
    <name type="scientific">Paratrimastix pyriformis</name>
    <dbReference type="NCBI Taxonomy" id="342808"/>
    <lineage>
        <taxon>Eukaryota</taxon>
        <taxon>Metamonada</taxon>
        <taxon>Preaxostyla</taxon>
        <taxon>Paratrimastigidae</taxon>
        <taxon>Paratrimastix</taxon>
    </lineage>
</organism>
<gene>
    <name evidence="2" type="ORF">PAPYR_989</name>
</gene>
<accession>A0ABQ8UV84</accession>